<dbReference type="Pfam" id="PF00378">
    <property type="entry name" value="ECH_1"/>
    <property type="match status" value="1"/>
</dbReference>
<dbReference type="CDD" id="cd06558">
    <property type="entry name" value="crotonase-like"/>
    <property type="match status" value="1"/>
</dbReference>
<gene>
    <name evidence="3" type="ORF">ACKVE0_11415</name>
</gene>
<dbReference type="EMBL" id="JBJXCW010000011">
    <property type="protein sequence ID" value="MFN0298122.1"/>
    <property type="molecule type" value="Genomic_DNA"/>
</dbReference>
<comment type="caution">
    <text evidence="3">The sequence shown here is derived from an EMBL/GenBank/DDBJ whole genome shotgun (WGS) entry which is preliminary data.</text>
</comment>
<protein>
    <submittedName>
        <fullName evidence="3">Crotonase/enoyl-CoA hydratase family protein</fullName>
    </submittedName>
</protein>
<comment type="similarity">
    <text evidence="1 2">Belongs to the enoyl-CoA hydratase/isomerase family.</text>
</comment>
<dbReference type="NCBIfam" id="NF005699">
    <property type="entry name" value="PRK07509.1"/>
    <property type="match status" value="1"/>
</dbReference>
<proteinExistence type="inferred from homology"/>
<dbReference type="InterPro" id="IPR029045">
    <property type="entry name" value="ClpP/crotonase-like_dom_sf"/>
</dbReference>
<keyword evidence="4" id="KW-1185">Reference proteome</keyword>
<dbReference type="PANTHER" id="PTHR43149:SF1">
    <property type="entry name" value="DELTA(3,5)-DELTA(2,4)-DIENOYL-COA ISOMERASE, MITOCHONDRIAL"/>
    <property type="match status" value="1"/>
</dbReference>
<evidence type="ECO:0000313" key="4">
    <source>
        <dbReference type="Proteomes" id="UP001632339"/>
    </source>
</evidence>
<accession>A0ABW9JWK4</accession>
<dbReference type="RefSeq" id="WP_409140550.1">
    <property type="nucleotide sequence ID" value="NZ_JBJXCW010000011.1"/>
</dbReference>
<reference evidence="3 4" key="1">
    <citation type="submission" date="2024-12" db="EMBL/GenBank/DDBJ databases">
        <title>C001-4G Acinetobacter sp. assembled genome.</title>
        <authorList>
            <person name="D'Arcy K."/>
            <person name="Kingdon A.D.H."/>
            <person name="Breen A."/>
            <person name="Mckeown C."/>
            <person name="Allman E."/>
            <person name="Sharma P."/>
            <person name="Mcleman A."/>
            <person name="Roberts A.P."/>
        </authorList>
    </citation>
    <scope>NUCLEOTIDE SEQUENCE [LARGE SCALE GENOMIC DNA]</scope>
    <source>
        <strain evidence="3 4">C1-4G</strain>
    </source>
</reference>
<dbReference type="PANTHER" id="PTHR43149">
    <property type="entry name" value="ENOYL-COA HYDRATASE"/>
    <property type="match status" value="1"/>
</dbReference>
<dbReference type="SUPFAM" id="SSF52096">
    <property type="entry name" value="ClpP/crotonase"/>
    <property type="match status" value="1"/>
</dbReference>
<dbReference type="InterPro" id="IPR018376">
    <property type="entry name" value="Enoyl-CoA_hyd/isom_CS"/>
</dbReference>
<sequence>MTLLRIEKNNGIATVFLNRPEKRNAMSFALLRELVCVANQIKKDRSIRCVILTGEADVFSAGIDLADLNAPKNTVYAAWELIKPGQSLFQKAFLIWQDLPVPVIAAIEGYCLGAGMQLALAADIRIAHPDTKMSIMESRWGLVPDMGLTRSIKGIISLDLAKELTLTGRIFDAKYAKKIGLVTHLDESPMHRAQLLAEEMQQRSPDALIAAKRVLDAMQHAPKKSLRLEKIWQLKLLLGKNSKLARQKDKKPEVQFLPRQYK</sequence>
<evidence type="ECO:0000313" key="3">
    <source>
        <dbReference type="EMBL" id="MFN0298122.1"/>
    </source>
</evidence>
<dbReference type="InterPro" id="IPR045002">
    <property type="entry name" value="Ech1-like"/>
</dbReference>
<name>A0ABW9JWK4_9GAMM</name>
<dbReference type="InterPro" id="IPR001753">
    <property type="entry name" value="Enoyl-CoA_hydra/iso"/>
</dbReference>
<dbReference type="Proteomes" id="UP001632339">
    <property type="component" value="Unassembled WGS sequence"/>
</dbReference>
<evidence type="ECO:0000256" key="1">
    <source>
        <dbReference type="ARBA" id="ARBA00005254"/>
    </source>
</evidence>
<dbReference type="Gene3D" id="3.90.226.10">
    <property type="entry name" value="2-enoyl-CoA Hydratase, Chain A, domain 1"/>
    <property type="match status" value="1"/>
</dbReference>
<organism evidence="3 4">
    <name type="scientific">Acinetobacter albensis</name>
    <dbReference type="NCBI Taxonomy" id="1673609"/>
    <lineage>
        <taxon>Bacteria</taxon>
        <taxon>Pseudomonadati</taxon>
        <taxon>Pseudomonadota</taxon>
        <taxon>Gammaproteobacteria</taxon>
        <taxon>Moraxellales</taxon>
        <taxon>Moraxellaceae</taxon>
        <taxon>Acinetobacter</taxon>
    </lineage>
</organism>
<dbReference type="PROSITE" id="PS00166">
    <property type="entry name" value="ENOYL_COA_HYDRATASE"/>
    <property type="match status" value="1"/>
</dbReference>
<evidence type="ECO:0000256" key="2">
    <source>
        <dbReference type="RuleBase" id="RU003707"/>
    </source>
</evidence>